<dbReference type="SUPFAM" id="SSF54791">
    <property type="entry name" value="Eukaryotic type KH-domain (KH-domain type I)"/>
    <property type="match status" value="1"/>
</dbReference>
<evidence type="ECO:0000259" key="6">
    <source>
        <dbReference type="Pfam" id="PF18311"/>
    </source>
</evidence>
<evidence type="ECO:0000259" key="5">
    <source>
        <dbReference type="Pfam" id="PF15985"/>
    </source>
</evidence>
<dbReference type="GO" id="GO:0030145">
    <property type="term" value="F:manganese ion binding"/>
    <property type="evidence" value="ECO:0007669"/>
    <property type="project" value="EnsemblFungi"/>
</dbReference>
<keyword evidence="3" id="KW-0271">Exosome</keyword>
<dbReference type="InterPro" id="IPR036612">
    <property type="entry name" value="KH_dom_type_1_sf"/>
</dbReference>
<dbReference type="Gene3D" id="2.40.50.100">
    <property type="match status" value="1"/>
</dbReference>
<dbReference type="GeneID" id="3640204"/>
<dbReference type="FunCoup" id="A0A1D8PCE7">
    <property type="interactions" value="864"/>
</dbReference>
<name>A0A1D8PCE7_CANAL</name>
<dbReference type="GO" id="GO:0003723">
    <property type="term" value="F:RNA binding"/>
    <property type="evidence" value="ECO:0000318"/>
    <property type="project" value="GO_Central"/>
</dbReference>
<dbReference type="FunFam" id="2.40.50.140:FF:000127">
    <property type="entry name" value="Exosome complex component RRP40"/>
    <property type="match status" value="1"/>
</dbReference>
<evidence type="ECO:0000313" key="9">
    <source>
        <dbReference type="Proteomes" id="UP000000559"/>
    </source>
</evidence>
<dbReference type="GO" id="GO:0005730">
    <property type="term" value="C:nucleolus"/>
    <property type="evidence" value="ECO:0007669"/>
    <property type="project" value="EnsemblFungi"/>
</dbReference>
<comment type="subcellular location">
    <subcellularLocation>
        <location evidence="1">Nucleus</location>
    </subcellularLocation>
</comment>
<dbReference type="STRING" id="237561.A0A1D8PCE7"/>
<reference evidence="8 9" key="1">
    <citation type="journal article" date="2004" name="Proc. Natl. Acad. Sci. U.S.A.">
        <title>The diploid genome sequence of Candida albicans.</title>
        <authorList>
            <person name="Jones T."/>
            <person name="Federspiel N.A."/>
            <person name="Chibana H."/>
            <person name="Dungan J."/>
            <person name="Kalman S."/>
            <person name="Magee B.B."/>
            <person name="Newport G."/>
            <person name="Thorstenson Y.R."/>
            <person name="Agabian N."/>
            <person name="Magee P.T."/>
            <person name="Davis R.W."/>
            <person name="Scherer S."/>
        </authorList>
    </citation>
    <scope>NUCLEOTIDE SEQUENCE [LARGE SCALE GENOMIC DNA]</scope>
    <source>
        <strain evidence="9">SC5314 / ATCC MYA-2876</strain>
    </source>
</reference>
<accession>A0A1D8PCE7</accession>
<dbReference type="FunFam" id="2.40.50.100:FF:000139">
    <property type="entry name" value="Exosome complex exonuclease subunit, putative"/>
    <property type="match status" value="1"/>
</dbReference>
<organism evidence="8 9">
    <name type="scientific">Candida albicans (strain SC5314 / ATCC MYA-2876)</name>
    <name type="common">Yeast</name>
    <dbReference type="NCBI Taxonomy" id="237561"/>
    <lineage>
        <taxon>Eukaryota</taxon>
        <taxon>Fungi</taxon>
        <taxon>Dikarya</taxon>
        <taxon>Ascomycota</taxon>
        <taxon>Saccharomycotina</taxon>
        <taxon>Pichiomycetes</taxon>
        <taxon>Debaryomycetaceae</taxon>
        <taxon>Candida/Lodderomyces clade</taxon>
        <taxon>Candida</taxon>
    </lineage>
</organism>
<feature type="domain" description="Exosome complex exonuclease Rrp40 N-terminal" evidence="6">
    <location>
        <begin position="23"/>
        <end position="67"/>
    </location>
</feature>
<dbReference type="VEuPathDB" id="FungiDB:C1_01160C_A"/>
<dbReference type="GO" id="GO:0000956">
    <property type="term" value="P:nuclear-transcribed mRNA catabolic process"/>
    <property type="evidence" value="ECO:0000318"/>
    <property type="project" value="GO_Central"/>
</dbReference>
<dbReference type="OrthoDB" id="340500at2759"/>
<dbReference type="GO" id="GO:0000176">
    <property type="term" value="C:nuclear exosome (RNase complex)"/>
    <property type="evidence" value="ECO:0000318"/>
    <property type="project" value="GO_Central"/>
</dbReference>
<dbReference type="KEGG" id="cal:CAALFM_C101160CA"/>
<dbReference type="CGD" id="CAL0000191551">
    <property type="gene designation" value="orf19.10814"/>
</dbReference>
<evidence type="ECO:0000256" key="3">
    <source>
        <dbReference type="ARBA" id="ARBA00022835"/>
    </source>
</evidence>
<reference evidence="8 9" key="3">
    <citation type="journal article" date="2013" name="Genome Biol.">
        <title>Assembly of a phased diploid Candida albicans genome facilitates allele-specific measurements and provides a simple model for repeat and indel structure.</title>
        <authorList>
            <person name="Muzzey D."/>
            <person name="Schwartz K."/>
            <person name="Weissman J.S."/>
            <person name="Sherlock G."/>
        </authorList>
    </citation>
    <scope>NUCLEOTIDE SEQUENCE [LARGE SCALE GENOMIC DNA]</scope>
    <source>
        <strain evidence="9">SC5314 / ATCC MYA-2876</strain>
    </source>
</reference>
<dbReference type="eggNOG" id="KOG1004">
    <property type="taxonomic scope" value="Eukaryota"/>
</dbReference>
<dbReference type="Pfam" id="PF21262">
    <property type="entry name" value="RRP40_S1"/>
    <property type="match status" value="1"/>
</dbReference>
<dbReference type="GO" id="GO:0034475">
    <property type="term" value="P:U4 snRNA 3'-end processing"/>
    <property type="evidence" value="ECO:0000318"/>
    <property type="project" value="GO_Central"/>
</dbReference>
<evidence type="ECO:0000313" key="8">
    <source>
        <dbReference type="EMBL" id="AOW25811.1"/>
    </source>
</evidence>
<evidence type="ECO:0000256" key="2">
    <source>
        <dbReference type="ARBA" id="ARBA00022490"/>
    </source>
</evidence>
<sequence length="270" mass="29930">MSDTIILPGDKLPIDEDIFTVKTTIGPGIYKKPKTQELIPSAAGTLHYERAKSSSQQLIYIESNSKRYIPHTNDYVIGIITGAIGESYKVSLQSNSTPVLLSFWAFPNASKKNRPNLKNGQAVYARVSQDIPEIETELECIDPTSGKEGGFGVLDESGYIFDVHLNFARELLFNPKTIFLETLATRCQFEIAIGINGKIWIKCGNGVKKEANDGSNNNQDQGEDQEMIDVSEENLKDLKSTLAAATFLTRCQFVTQDKLKQELNNAFQGI</sequence>
<keyword evidence="4" id="KW-0694">RNA-binding</keyword>
<dbReference type="Gene3D" id="2.40.50.140">
    <property type="entry name" value="Nucleic acid-binding proteins"/>
    <property type="match status" value="1"/>
</dbReference>
<dbReference type="GO" id="GO:0071035">
    <property type="term" value="P:nuclear polyadenylation-dependent rRNA catabolic process"/>
    <property type="evidence" value="ECO:0000318"/>
    <property type="project" value="GO_Central"/>
</dbReference>
<dbReference type="GO" id="GO:0071051">
    <property type="term" value="P:poly(A)-dependent snoRNA 3'-end processing"/>
    <property type="evidence" value="ECO:0000318"/>
    <property type="project" value="GO_Central"/>
</dbReference>
<dbReference type="GO" id="GO:0000177">
    <property type="term" value="C:cytoplasmic exosome (RNase complex)"/>
    <property type="evidence" value="ECO:0000318"/>
    <property type="project" value="GO_Central"/>
</dbReference>
<feature type="domain" description="K Homology" evidence="5">
    <location>
        <begin position="158"/>
        <end position="205"/>
    </location>
</feature>
<dbReference type="GO" id="GO:0071034">
    <property type="term" value="P:CUT catabolic process"/>
    <property type="evidence" value="ECO:0000318"/>
    <property type="project" value="GO_Central"/>
</dbReference>
<proteinExistence type="predicted"/>
<reference evidence="8 9" key="2">
    <citation type="journal article" date="2007" name="Genome Biol.">
        <title>Assembly of the Candida albicans genome into sixteen supercontigs aligned on the eight chromosomes.</title>
        <authorList>
            <person name="van het Hoog M."/>
            <person name="Rast T.J."/>
            <person name="Martchenko M."/>
            <person name="Grindle S."/>
            <person name="Dignard D."/>
            <person name="Hogues H."/>
            <person name="Cuomo C."/>
            <person name="Berriman M."/>
            <person name="Scherer S."/>
            <person name="Magee B.B."/>
            <person name="Whiteway M."/>
            <person name="Chibana H."/>
            <person name="Nantel A."/>
            <person name="Magee P.T."/>
        </authorList>
    </citation>
    <scope>GENOME REANNOTATION</scope>
    <source>
        <strain evidence="9">SC5314 / ATCC MYA-2876</strain>
    </source>
</reference>
<gene>
    <name evidence="8" type="ordered locus">CAALFM_C101160CA</name>
    <name evidence="7" type="ordered locus">orf19.10814</name>
</gene>
<dbReference type="InterPro" id="IPR004088">
    <property type="entry name" value="KH_dom_type_1"/>
</dbReference>
<protein>
    <submittedName>
        <fullName evidence="8">Exosome non-catalytic core subunit</fullName>
    </submittedName>
</protein>
<evidence type="ECO:0000256" key="4">
    <source>
        <dbReference type="ARBA" id="ARBA00022884"/>
    </source>
</evidence>
<keyword evidence="9" id="KW-1185">Reference proteome</keyword>
<dbReference type="AlphaFoldDB" id="A0A1D8PCE7"/>
<evidence type="ECO:0000256" key="1">
    <source>
        <dbReference type="ARBA" id="ARBA00004123"/>
    </source>
</evidence>
<dbReference type="InterPro" id="IPR041054">
    <property type="entry name" value="Rrp40_N_euk"/>
</dbReference>
<dbReference type="GO" id="GO:0071038">
    <property type="term" value="P:TRAMP-dependent tRNA surveillance pathway"/>
    <property type="evidence" value="ECO:0000318"/>
    <property type="project" value="GO_Central"/>
</dbReference>
<keyword evidence="2" id="KW-0963">Cytoplasm</keyword>
<evidence type="ECO:0000313" key="7">
    <source>
        <dbReference type="CGD" id="CAL0000191551"/>
    </source>
</evidence>
<dbReference type="PANTHER" id="PTHR21321">
    <property type="entry name" value="PNAS-3 RELATED"/>
    <property type="match status" value="1"/>
</dbReference>
<dbReference type="InterPro" id="IPR012340">
    <property type="entry name" value="NA-bd_OB-fold"/>
</dbReference>
<dbReference type="Pfam" id="PF15985">
    <property type="entry name" value="KH_6"/>
    <property type="match status" value="1"/>
</dbReference>
<dbReference type="GO" id="GO:0000467">
    <property type="term" value="P:exonucleolytic trimming to generate mature 3'-end of 5.8S rRNA from tricistronic rRNA transcript (SSU-rRNA, 5.8S rRNA, LSU-rRNA)"/>
    <property type="evidence" value="ECO:0000318"/>
    <property type="project" value="GO_Central"/>
</dbReference>
<dbReference type="SMR" id="A0A1D8PCE7"/>
<dbReference type="PANTHER" id="PTHR21321:SF1">
    <property type="entry name" value="EXOSOME COMPLEX COMPONENT RRP40"/>
    <property type="match status" value="1"/>
</dbReference>
<dbReference type="InterPro" id="IPR026699">
    <property type="entry name" value="Exosome_RNA_bind1/RRP40/RRP4"/>
</dbReference>
<dbReference type="Pfam" id="PF18311">
    <property type="entry name" value="Rrp40_N"/>
    <property type="match status" value="1"/>
</dbReference>
<dbReference type="EMBL" id="CP017623">
    <property type="protein sequence ID" value="AOW25811.1"/>
    <property type="molecule type" value="Genomic_DNA"/>
</dbReference>
<dbReference type="Proteomes" id="UP000000559">
    <property type="component" value="Chromosome 1"/>
</dbReference>
<dbReference type="SUPFAM" id="SSF50249">
    <property type="entry name" value="Nucleic acid-binding proteins"/>
    <property type="match status" value="1"/>
</dbReference>
<dbReference type="InParanoid" id="A0A1D8PCE7"/>
<dbReference type="RefSeq" id="XP_718127.2">
    <property type="nucleotide sequence ID" value="XM_713034.2"/>
</dbReference>
<dbReference type="Gene3D" id="3.30.1370.10">
    <property type="entry name" value="K Homology domain, type 1"/>
    <property type="match status" value="1"/>
</dbReference>